<dbReference type="Proteomes" id="UP000281564">
    <property type="component" value="Unassembled WGS sequence"/>
</dbReference>
<organism evidence="2 3">
    <name type="scientific">Halonotius pteroides</name>
    <dbReference type="NCBI Taxonomy" id="268735"/>
    <lineage>
        <taxon>Archaea</taxon>
        <taxon>Methanobacteriati</taxon>
        <taxon>Methanobacteriota</taxon>
        <taxon>Stenosarchaea group</taxon>
        <taxon>Halobacteria</taxon>
        <taxon>Halobacteriales</taxon>
        <taxon>Haloferacaceae</taxon>
        <taxon>Halonotius</taxon>
    </lineage>
</organism>
<dbReference type="EMBL" id="QMDW01000032">
    <property type="protein sequence ID" value="RJX47813.1"/>
    <property type="molecule type" value="Genomic_DNA"/>
</dbReference>
<feature type="compositionally biased region" description="Basic and acidic residues" evidence="1">
    <location>
        <begin position="1"/>
        <end position="10"/>
    </location>
</feature>
<proteinExistence type="predicted"/>
<feature type="region of interest" description="Disordered" evidence="1">
    <location>
        <begin position="1"/>
        <end position="22"/>
    </location>
</feature>
<evidence type="ECO:0000313" key="3">
    <source>
        <dbReference type="Proteomes" id="UP000281564"/>
    </source>
</evidence>
<dbReference type="AlphaFoldDB" id="A0A3A6PWA5"/>
<gene>
    <name evidence="2" type="ORF">DP106_13950</name>
</gene>
<sequence length="81" mass="9511">MFETGHHDKTSMGACNSVDMPHPMKRIPLRIETFEELSKLRGSEETWDDIVKELIKTKQLQNRRELLKRTDNDNFAPLDQV</sequence>
<comment type="caution">
    <text evidence="2">The sequence shown here is derived from an EMBL/GenBank/DDBJ whole genome shotgun (WGS) entry which is preliminary data.</text>
</comment>
<accession>A0A3A6PWA5</accession>
<evidence type="ECO:0000313" key="2">
    <source>
        <dbReference type="EMBL" id="RJX47813.1"/>
    </source>
</evidence>
<reference evidence="2 3" key="1">
    <citation type="submission" date="2018-06" db="EMBL/GenBank/DDBJ databases">
        <title>Halonotius sp. F13-13 a new haloarchaeeon isolated from a solar saltern from Isla Cristina, Huelva, Spain.</title>
        <authorList>
            <person name="Duran-Viseras A."/>
            <person name="Sanchez-Porro C."/>
            <person name="Ventosa A."/>
        </authorList>
    </citation>
    <scope>NUCLEOTIDE SEQUENCE [LARGE SCALE GENOMIC DNA]</scope>
    <source>
        <strain evidence="2 3">CECT 7525</strain>
    </source>
</reference>
<protein>
    <submittedName>
        <fullName evidence="2">Uncharacterized protein</fullName>
    </submittedName>
</protein>
<name>A0A3A6PWA5_9EURY</name>
<keyword evidence="3" id="KW-1185">Reference proteome</keyword>
<evidence type="ECO:0000256" key="1">
    <source>
        <dbReference type="SAM" id="MobiDB-lite"/>
    </source>
</evidence>